<dbReference type="InterPro" id="IPR024079">
    <property type="entry name" value="MetalloPept_cat_dom_sf"/>
</dbReference>
<dbReference type="NCBIfam" id="TIGR03296">
    <property type="entry name" value="M6dom_TIGR03296"/>
    <property type="match status" value="1"/>
</dbReference>
<dbReference type="EMBL" id="JADIMQ010000010">
    <property type="protein sequence ID" value="MBO8447764.1"/>
    <property type="molecule type" value="Genomic_DNA"/>
</dbReference>
<dbReference type="Gene3D" id="3.40.390.10">
    <property type="entry name" value="Collagenase (Catalytic Domain)"/>
    <property type="match status" value="1"/>
</dbReference>
<keyword evidence="3" id="KW-0378">Hydrolase</keyword>
<comment type="caution">
    <text evidence="3">The sequence shown here is derived from an EMBL/GenBank/DDBJ whole genome shotgun (WGS) entry which is preliminary data.</text>
</comment>
<dbReference type="PANTHER" id="PTHR41775:SF1">
    <property type="entry name" value="PEPTIDASE M6-LIKE DOMAIN-CONTAINING PROTEIN"/>
    <property type="match status" value="1"/>
</dbReference>
<dbReference type="Pfam" id="PF05547">
    <property type="entry name" value="Peptidase_M6"/>
    <property type="match status" value="1"/>
</dbReference>
<dbReference type="GO" id="GO:0008237">
    <property type="term" value="F:metallopeptidase activity"/>
    <property type="evidence" value="ECO:0007669"/>
    <property type="project" value="UniProtKB-KW"/>
</dbReference>
<keyword evidence="1" id="KW-0732">Signal</keyword>
<evidence type="ECO:0000259" key="2">
    <source>
        <dbReference type="PROSITE" id="PS50853"/>
    </source>
</evidence>
<sequence>MRNLLLKIIYAATALVLLLCTEDSSAAPATKKEFYLYQPDGTQVKARLTGDEFMRILTTADGYTIKQGPDKWYYYACYGEDGTLTLTEYRAGQDAPSGIKARSRMIPYSALSAAAAKKRALAAGAEDGKGSILARTKAARGLPTKSSGTVSEKHGIVILAQFQDVRFQSSHTRETFVSLLTEEGYSHNGATGSAIDYFNEQFDGQFSFSFDVSDIVTLPNNCAYYGANNSSNDDSAPAEMIEDACRLANQQIDFSRYDDDGDGEVDNVFVFFAGGDEAEGAGEDRIWSHAWYLKDGAGITLTLDGVKINRYACTSELHRSGTNSYTLTGIGTFCHEFSHTLGLDDYYDTDYEKSGGQADAMWGSTALMDSGNQNNEGNTPPNLNAVDRDALGISEPVTLTAGTHTLTPIDVDGTYYRMDTDKENEYFLFECRRAEGWDRYIGGSGLLIYHIDKSTNNAGYSEASGANLTAKRRWDRNEINCNPSHQCADLVEAYPSAGNVAQVFFPYVTSSSEYSSFTPDTDPSFTFWSTEKSPLAITAIERSGDNIILTVYEYDEAPVPVSVKADVFQDAAIISWNSSSEYTGPATLTWKPSSGGEETTVEISSSYSPGKYACTIEGLSPRTPYKVKIKFGTGTDEEYNFTTKSPKDYNYPFIYLYYVQKNSDGTYPAGSLFPLRLYNAYDAEEIEWFYDGQPVSTGENGYFTPGASGEMKAVVHYQDGSKAIVTRQITIE</sequence>
<gene>
    <name evidence="3" type="ORF">IAC29_00650</name>
</gene>
<dbReference type="GO" id="GO:0006508">
    <property type="term" value="P:proteolysis"/>
    <property type="evidence" value="ECO:0007669"/>
    <property type="project" value="InterPro"/>
</dbReference>
<name>A0A9D9HEE2_9BACT</name>
<feature type="chain" id="PRO_5038406025" evidence="1">
    <location>
        <begin position="27"/>
        <end position="732"/>
    </location>
</feature>
<keyword evidence="3" id="KW-0482">Metalloprotease</keyword>
<dbReference type="Proteomes" id="UP000810252">
    <property type="component" value="Unassembled WGS sequence"/>
</dbReference>
<dbReference type="PROSITE" id="PS50853">
    <property type="entry name" value="FN3"/>
    <property type="match status" value="1"/>
</dbReference>
<evidence type="ECO:0000313" key="3">
    <source>
        <dbReference type="EMBL" id="MBO8447764.1"/>
    </source>
</evidence>
<reference evidence="3" key="2">
    <citation type="journal article" date="2021" name="PeerJ">
        <title>Extensive microbial diversity within the chicken gut microbiome revealed by metagenomics and culture.</title>
        <authorList>
            <person name="Gilroy R."/>
            <person name="Ravi A."/>
            <person name="Getino M."/>
            <person name="Pursley I."/>
            <person name="Horton D.L."/>
            <person name="Alikhan N.F."/>
            <person name="Baker D."/>
            <person name="Gharbi K."/>
            <person name="Hall N."/>
            <person name="Watson M."/>
            <person name="Adriaenssens E.M."/>
            <person name="Foster-Nyarko E."/>
            <person name="Jarju S."/>
            <person name="Secka A."/>
            <person name="Antonio M."/>
            <person name="Oren A."/>
            <person name="Chaudhuri R.R."/>
            <person name="La Ragione R."/>
            <person name="Hildebrand F."/>
            <person name="Pallen M.J."/>
        </authorList>
    </citation>
    <scope>NUCLEOTIDE SEQUENCE</scope>
    <source>
        <strain evidence="3">20514</strain>
    </source>
</reference>
<evidence type="ECO:0000256" key="1">
    <source>
        <dbReference type="SAM" id="SignalP"/>
    </source>
</evidence>
<feature type="signal peptide" evidence="1">
    <location>
        <begin position="1"/>
        <end position="26"/>
    </location>
</feature>
<dbReference type="InterPro" id="IPR008757">
    <property type="entry name" value="Peptidase_M6-like_domain"/>
</dbReference>
<reference evidence="3" key="1">
    <citation type="submission" date="2020-10" db="EMBL/GenBank/DDBJ databases">
        <authorList>
            <person name="Gilroy R."/>
        </authorList>
    </citation>
    <scope>NUCLEOTIDE SEQUENCE</scope>
    <source>
        <strain evidence="3">20514</strain>
    </source>
</reference>
<dbReference type="AlphaFoldDB" id="A0A9D9HEE2"/>
<dbReference type="CDD" id="cd00063">
    <property type="entry name" value="FN3"/>
    <property type="match status" value="1"/>
</dbReference>
<evidence type="ECO:0000313" key="4">
    <source>
        <dbReference type="Proteomes" id="UP000810252"/>
    </source>
</evidence>
<protein>
    <submittedName>
        <fullName evidence="3">M6 family metalloprotease domain-containing protein</fullName>
    </submittedName>
</protein>
<dbReference type="Gene3D" id="2.60.40.10">
    <property type="entry name" value="Immunoglobulins"/>
    <property type="match status" value="1"/>
</dbReference>
<organism evidence="3 4">
    <name type="scientific">Candidatus Cryptobacteroides merdigallinarum</name>
    <dbReference type="NCBI Taxonomy" id="2840770"/>
    <lineage>
        <taxon>Bacteria</taxon>
        <taxon>Pseudomonadati</taxon>
        <taxon>Bacteroidota</taxon>
        <taxon>Bacteroidia</taxon>
        <taxon>Bacteroidales</taxon>
        <taxon>Candidatus Cryptobacteroides</taxon>
    </lineage>
</organism>
<dbReference type="InterPro" id="IPR013783">
    <property type="entry name" value="Ig-like_fold"/>
</dbReference>
<accession>A0A9D9HEE2</accession>
<keyword evidence="3" id="KW-0645">Protease</keyword>
<proteinExistence type="predicted"/>
<dbReference type="SUPFAM" id="SSF55486">
    <property type="entry name" value="Metalloproteases ('zincins'), catalytic domain"/>
    <property type="match status" value="1"/>
</dbReference>
<feature type="domain" description="Fibronectin type-III" evidence="2">
    <location>
        <begin position="557"/>
        <end position="646"/>
    </location>
</feature>
<dbReference type="InterPro" id="IPR003961">
    <property type="entry name" value="FN3_dom"/>
</dbReference>
<dbReference type="PANTHER" id="PTHR41775">
    <property type="entry name" value="SECRETED PROTEIN-RELATED"/>
    <property type="match status" value="1"/>
</dbReference>